<evidence type="ECO:0008006" key="3">
    <source>
        <dbReference type="Google" id="ProtNLM"/>
    </source>
</evidence>
<dbReference type="InterPro" id="IPR001969">
    <property type="entry name" value="Aspartic_peptidase_AS"/>
</dbReference>
<dbReference type="OrthoDB" id="162730at2"/>
<comment type="caution">
    <text evidence="1">The sequence shown here is derived from an EMBL/GenBank/DDBJ whole genome shotgun (WGS) entry which is preliminary data.</text>
</comment>
<reference evidence="2" key="1">
    <citation type="submission" date="2017-08" db="EMBL/GenBank/DDBJ databases">
        <authorList>
            <person name="Grouzdev D.S."/>
            <person name="Gaisin V.A."/>
            <person name="Rysina M.S."/>
            <person name="Gorlenko V.M."/>
        </authorList>
    </citation>
    <scope>NUCLEOTIDE SEQUENCE [LARGE SCALE GENOMIC DNA]</scope>
    <source>
        <strain evidence="2">Kir15-3F</strain>
    </source>
</reference>
<evidence type="ECO:0000313" key="2">
    <source>
        <dbReference type="Proteomes" id="UP000220527"/>
    </source>
</evidence>
<name>A0A2A6RDW6_9CHLR</name>
<dbReference type="AlphaFoldDB" id="A0A2A6RDW6"/>
<sequence>MLPAARFPYIDSDPAHPGSSLMPYVPLLLAHGQRTMALTGLLDSGATVNVLPYHVGIQLGLDWVEHTTPVQLTGNLAQAPARAVVLHGTINPFAPVRLAFAWTQLSNVPILLGQVNFFLEFDVCFLRTQAIVELRPKQA</sequence>
<dbReference type="GO" id="GO:0006508">
    <property type="term" value="P:proteolysis"/>
    <property type="evidence" value="ECO:0007669"/>
    <property type="project" value="InterPro"/>
</dbReference>
<protein>
    <recommendedName>
        <fullName evidence="3">Peptidase A2 domain-containing protein</fullName>
    </recommendedName>
</protein>
<dbReference type="GO" id="GO:0004190">
    <property type="term" value="F:aspartic-type endopeptidase activity"/>
    <property type="evidence" value="ECO:0007669"/>
    <property type="project" value="InterPro"/>
</dbReference>
<dbReference type="PROSITE" id="PS00141">
    <property type="entry name" value="ASP_PROTEASE"/>
    <property type="match status" value="1"/>
</dbReference>
<keyword evidence="2" id="KW-1185">Reference proteome</keyword>
<evidence type="ECO:0000313" key="1">
    <source>
        <dbReference type="EMBL" id="PDW00664.1"/>
    </source>
</evidence>
<dbReference type="EMBL" id="NQWI01000171">
    <property type="protein sequence ID" value="PDW00664.1"/>
    <property type="molecule type" value="Genomic_DNA"/>
</dbReference>
<dbReference type="Proteomes" id="UP000220527">
    <property type="component" value="Unassembled WGS sequence"/>
</dbReference>
<gene>
    <name evidence="1" type="ORF">CJ255_20305</name>
</gene>
<accession>A0A2A6RDW6</accession>
<organism evidence="1 2">
    <name type="scientific">Candidatus Viridilinea mediisalina</name>
    <dbReference type="NCBI Taxonomy" id="2024553"/>
    <lineage>
        <taxon>Bacteria</taxon>
        <taxon>Bacillati</taxon>
        <taxon>Chloroflexota</taxon>
        <taxon>Chloroflexia</taxon>
        <taxon>Chloroflexales</taxon>
        <taxon>Chloroflexineae</taxon>
        <taxon>Oscillochloridaceae</taxon>
        <taxon>Candidatus Viridilinea</taxon>
    </lineage>
</organism>
<proteinExistence type="predicted"/>